<gene>
    <name evidence="3" type="ORF">M422DRAFT_273038</name>
</gene>
<sequence>MFNRRPPEHKVVSRTNPPRRASNADELHINTQFGTQWDGLRHFGIFSEKCFYQGVPASEIPQGVSNISDPTNVDKQAIKLGIHSICGRGVLVDLVKLYTEDGTKPLPYDPWKTHPIPVSDIKAAADKQGVVFRPANILLLRVGFMQKFNSQSPEERNELAEKPETFAGIEQSLETKEFLWNNHFAAIASDQPSMEAWPPEGVHLHQTILGNQLLV</sequence>
<feature type="region of interest" description="Disordered" evidence="2">
    <location>
        <begin position="1"/>
        <end position="23"/>
    </location>
</feature>
<organism evidence="3 4">
    <name type="scientific">Sphaerobolus stellatus (strain SS14)</name>
    <dbReference type="NCBI Taxonomy" id="990650"/>
    <lineage>
        <taxon>Eukaryota</taxon>
        <taxon>Fungi</taxon>
        <taxon>Dikarya</taxon>
        <taxon>Basidiomycota</taxon>
        <taxon>Agaricomycotina</taxon>
        <taxon>Agaricomycetes</taxon>
        <taxon>Phallomycetidae</taxon>
        <taxon>Geastrales</taxon>
        <taxon>Sphaerobolaceae</taxon>
        <taxon>Sphaerobolus</taxon>
    </lineage>
</organism>
<dbReference type="AlphaFoldDB" id="A0A0C9TA83"/>
<name>A0A0C9TA83_SPHS4</name>
<protein>
    <submittedName>
        <fullName evidence="3">Uncharacterized protein</fullName>
    </submittedName>
</protein>
<dbReference type="GO" id="GO:0019441">
    <property type="term" value="P:L-tryptophan catabolic process to kynurenine"/>
    <property type="evidence" value="ECO:0007669"/>
    <property type="project" value="InterPro"/>
</dbReference>
<proteinExistence type="inferred from homology"/>
<evidence type="ECO:0000313" key="4">
    <source>
        <dbReference type="Proteomes" id="UP000054279"/>
    </source>
</evidence>
<accession>A0A0C9TA83</accession>
<dbReference type="PANTHER" id="PTHR34861">
    <property type="match status" value="1"/>
</dbReference>
<dbReference type="Pfam" id="PF04199">
    <property type="entry name" value="Cyclase"/>
    <property type="match status" value="1"/>
</dbReference>
<dbReference type="SUPFAM" id="SSF102198">
    <property type="entry name" value="Putative cyclase"/>
    <property type="match status" value="1"/>
</dbReference>
<dbReference type="Gene3D" id="3.50.30.50">
    <property type="entry name" value="Putative cyclase"/>
    <property type="match status" value="1"/>
</dbReference>
<evidence type="ECO:0000256" key="2">
    <source>
        <dbReference type="SAM" id="MobiDB-lite"/>
    </source>
</evidence>
<evidence type="ECO:0000313" key="3">
    <source>
        <dbReference type="EMBL" id="KIJ25948.1"/>
    </source>
</evidence>
<feature type="compositionally biased region" description="Basic and acidic residues" evidence="2">
    <location>
        <begin position="1"/>
        <end position="11"/>
    </location>
</feature>
<dbReference type="GO" id="GO:0004061">
    <property type="term" value="F:arylformamidase activity"/>
    <property type="evidence" value="ECO:0007669"/>
    <property type="project" value="InterPro"/>
</dbReference>
<keyword evidence="4" id="KW-1185">Reference proteome</keyword>
<dbReference type="OrthoDB" id="5396at2759"/>
<dbReference type="PANTHER" id="PTHR34861:SF10">
    <property type="entry name" value="CYCLASE"/>
    <property type="match status" value="1"/>
</dbReference>
<dbReference type="EMBL" id="KN837391">
    <property type="protein sequence ID" value="KIJ25948.1"/>
    <property type="molecule type" value="Genomic_DNA"/>
</dbReference>
<evidence type="ECO:0000256" key="1">
    <source>
        <dbReference type="ARBA" id="ARBA00007865"/>
    </source>
</evidence>
<dbReference type="Proteomes" id="UP000054279">
    <property type="component" value="Unassembled WGS sequence"/>
</dbReference>
<dbReference type="InterPro" id="IPR037175">
    <property type="entry name" value="KFase_sf"/>
</dbReference>
<dbReference type="InterPro" id="IPR007325">
    <property type="entry name" value="KFase/CYL"/>
</dbReference>
<reference evidence="3 4" key="1">
    <citation type="submission" date="2014-06" db="EMBL/GenBank/DDBJ databases">
        <title>Evolutionary Origins and Diversification of the Mycorrhizal Mutualists.</title>
        <authorList>
            <consortium name="DOE Joint Genome Institute"/>
            <consortium name="Mycorrhizal Genomics Consortium"/>
            <person name="Kohler A."/>
            <person name="Kuo A."/>
            <person name="Nagy L.G."/>
            <person name="Floudas D."/>
            <person name="Copeland A."/>
            <person name="Barry K.W."/>
            <person name="Cichocki N."/>
            <person name="Veneault-Fourrey C."/>
            <person name="LaButti K."/>
            <person name="Lindquist E.A."/>
            <person name="Lipzen A."/>
            <person name="Lundell T."/>
            <person name="Morin E."/>
            <person name="Murat C."/>
            <person name="Riley R."/>
            <person name="Ohm R."/>
            <person name="Sun H."/>
            <person name="Tunlid A."/>
            <person name="Henrissat B."/>
            <person name="Grigoriev I.V."/>
            <person name="Hibbett D.S."/>
            <person name="Martin F."/>
        </authorList>
    </citation>
    <scope>NUCLEOTIDE SEQUENCE [LARGE SCALE GENOMIC DNA]</scope>
    <source>
        <strain evidence="3 4">SS14</strain>
    </source>
</reference>
<dbReference type="HOGENOM" id="CLU_1283997_0_0_1"/>
<comment type="similarity">
    <text evidence="1">Belongs to the Cyclase 1 superfamily.</text>
</comment>